<dbReference type="InterPro" id="IPR013626">
    <property type="entry name" value="PaO"/>
</dbReference>
<keyword evidence="2" id="KW-0150">Chloroplast</keyword>
<dbReference type="PROSITE" id="PS51296">
    <property type="entry name" value="RIESKE"/>
    <property type="match status" value="1"/>
</dbReference>
<dbReference type="Pfam" id="PF08417">
    <property type="entry name" value="PaO"/>
    <property type="match status" value="1"/>
</dbReference>
<accession>A0A9N8HH40</accession>
<dbReference type="Proteomes" id="UP001153069">
    <property type="component" value="Unassembled WGS sequence"/>
</dbReference>
<reference evidence="11" key="1">
    <citation type="submission" date="2020-06" db="EMBL/GenBank/DDBJ databases">
        <authorList>
            <consortium name="Plant Systems Biology data submission"/>
        </authorList>
    </citation>
    <scope>NUCLEOTIDE SEQUENCE</scope>
    <source>
        <strain evidence="11">D6</strain>
    </source>
</reference>
<sequence length="577" mass="64469">MKLLLRYCLLHFLFVAPLLLASLSDTFVNGFVHPANTAVNNLRRDKDIVGNRIQRILGGVQYGSRPILLSTLSPQPKEEIETLPYNWKDQWYALTFASHVLNPSETAEVVPAAVFGQPLVLWRSEDGGHIHCADDVCPHRAAALSEGRTRDGKLECYYHGWQFDGKEKGACSFIPQLSTGAQIPKAACLKMRECRVVEGIVWVWMGDGSSEPTKEVPAQNDELDQLTGQRNGFLVNDFQIDLPYDHSYLVENLIDPAHIDISHDRTPGGGRRERAEAYDMIVDKESVSPDGFTGRYRVESQAKKDGPYIEVQYQAPGIVRQRGFPLGANSTVYFGVALHCMPLALGRSRLLFRAYFGGLPKLLMFILSSKPAFLRHLNSCKVLEQDAGLITTQEDHFKRQPNHQIKDDFLMLDSSDAFVKAYRQWMDQVGHGMPWFQGLAKRSVNVDDHLTGFVGPPALDPMFHRAGNHMETRYHRHVVHCPATRNALARVQKLKRIMLGLAVLSVTLSCGTAPLVGSSSTGSALSPKMLSMAKHALKILVPFIPASCLASALLHRLEQAFFVSFKRKEQMRTEKGI</sequence>
<keyword evidence="8" id="KW-0411">Iron-sulfur</keyword>
<keyword evidence="5" id="KW-0479">Metal-binding</keyword>
<keyword evidence="7" id="KW-0408">Iron</keyword>
<dbReference type="Gene3D" id="3.90.380.10">
    <property type="entry name" value="Naphthalene 1,2-dioxygenase Alpha Subunit, Chain A, domain 1"/>
    <property type="match status" value="1"/>
</dbReference>
<dbReference type="PANTHER" id="PTHR21266">
    <property type="entry name" value="IRON-SULFUR DOMAIN CONTAINING PROTEIN"/>
    <property type="match status" value="1"/>
</dbReference>
<evidence type="ECO:0000259" key="10">
    <source>
        <dbReference type="PROSITE" id="PS51296"/>
    </source>
</evidence>
<evidence type="ECO:0000256" key="2">
    <source>
        <dbReference type="ARBA" id="ARBA00022528"/>
    </source>
</evidence>
<dbReference type="GO" id="GO:0010277">
    <property type="term" value="F:chlorophyllide a oxygenase activity"/>
    <property type="evidence" value="ECO:0007669"/>
    <property type="project" value="InterPro"/>
</dbReference>
<name>A0A9N8HH40_9STRA</name>
<protein>
    <submittedName>
        <fullName evidence="11">TIC 55, chloroplastic</fullName>
    </submittedName>
</protein>
<evidence type="ECO:0000256" key="7">
    <source>
        <dbReference type="ARBA" id="ARBA00023004"/>
    </source>
</evidence>
<evidence type="ECO:0000313" key="11">
    <source>
        <dbReference type="EMBL" id="CAB9510283.1"/>
    </source>
</evidence>
<dbReference type="GO" id="GO:0009507">
    <property type="term" value="C:chloroplast"/>
    <property type="evidence" value="ECO:0007669"/>
    <property type="project" value="UniProtKB-SubCell"/>
</dbReference>
<dbReference type="InterPro" id="IPR050584">
    <property type="entry name" value="Cholesterol_7-desaturase"/>
</dbReference>
<keyword evidence="3" id="KW-0934">Plastid</keyword>
<dbReference type="EMBL" id="CAICTM010000428">
    <property type="protein sequence ID" value="CAB9510283.1"/>
    <property type="molecule type" value="Genomic_DNA"/>
</dbReference>
<feature type="chain" id="PRO_5040424595" evidence="9">
    <location>
        <begin position="22"/>
        <end position="577"/>
    </location>
</feature>
<feature type="signal peptide" evidence="9">
    <location>
        <begin position="1"/>
        <end position="21"/>
    </location>
</feature>
<dbReference type="Gene3D" id="2.102.10.10">
    <property type="entry name" value="Rieske [2Fe-2S] iron-sulphur domain"/>
    <property type="match status" value="1"/>
</dbReference>
<dbReference type="AlphaFoldDB" id="A0A9N8HH40"/>
<proteinExistence type="predicted"/>
<evidence type="ECO:0000256" key="1">
    <source>
        <dbReference type="ARBA" id="ARBA00004229"/>
    </source>
</evidence>
<dbReference type="GO" id="GO:0046872">
    <property type="term" value="F:metal ion binding"/>
    <property type="evidence" value="ECO:0007669"/>
    <property type="project" value="UniProtKB-KW"/>
</dbReference>
<keyword evidence="9" id="KW-0732">Signal</keyword>
<comment type="caution">
    <text evidence="11">The sequence shown here is derived from an EMBL/GenBank/DDBJ whole genome shotgun (WGS) entry which is preliminary data.</text>
</comment>
<gene>
    <name evidence="11" type="ORF">SEMRO_429_G141100.1</name>
</gene>
<evidence type="ECO:0000256" key="5">
    <source>
        <dbReference type="ARBA" id="ARBA00022723"/>
    </source>
</evidence>
<dbReference type="SUPFAM" id="SSF50022">
    <property type="entry name" value="ISP domain"/>
    <property type="match status" value="1"/>
</dbReference>
<evidence type="ECO:0000256" key="9">
    <source>
        <dbReference type="SAM" id="SignalP"/>
    </source>
</evidence>
<keyword evidence="6" id="KW-0809">Transit peptide</keyword>
<dbReference type="Pfam" id="PF00355">
    <property type="entry name" value="Rieske"/>
    <property type="match status" value="1"/>
</dbReference>
<organism evidence="11 12">
    <name type="scientific">Seminavis robusta</name>
    <dbReference type="NCBI Taxonomy" id="568900"/>
    <lineage>
        <taxon>Eukaryota</taxon>
        <taxon>Sar</taxon>
        <taxon>Stramenopiles</taxon>
        <taxon>Ochrophyta</taxon>
        <taxon>Bacillariophyta</taxon>
        <taxon>Bacillariophyceae</taxon>
        <taxon>Bacillariophycidae</taxon>
        <taxon>Naviculales</taxon>
        <taxon>Naviculaceae</taxon>
        <taxon>Seminavis</taxon>
    </lineage>
</organism>
<evidence type="ECO:0000256" key="3">
    <source>
        <dbReference type="ARBA" id="ARBA00022640"/>
    </source>
</evidence>
<evidence type="ECO:0000313" key="12">
    <source>
        <dbReference type="Proteomes" id="UP001153069"/>
    </source>
</evidence>
<dbReference type="InterPro" id="IPR017941">
    <property type="entry name" value="Rieske_2Fe-2S"/>
</dbReference>
<feature type="domain" description="Rieske" evidence="10">
    <location>
        <begin position="91"/>
        <end position="203"/>
    </location>
</feature>
<keyword evidence="4" id="KW-0001">2Fe-2S</keyword>
<dbReference type="SUPFAM" id="SSF55961">
    <property type="entry name" value="Bet v1-like"/>
    <property type="match status" value="1"/>
</dbReference>
<keyword evidence="12" id="KW-1185">Reference proteome</keyword>
<evidence type="ECO:0000256" key="6">
    <source>
        <dbReference type="ARBA" id="ARBA00022946"/>
    </source>
</evidence>
<evidence type="ECO:0000256" key="8">
    <source>
        <dbReference type="ARBA" id="ARBA00023014"/>
    </source>
</evidence>
<comment type="subcellular location">
    <subcellularLocation>
        <location evidence="1">Plastid</location>
        <location evidence="1">Chloroplast</location>
    </subcellularLocation>
</comment>
<evidence type="ECO:0000256" key="4">
    <source>
        <dbReference type="ARBA" id="ARBA00022714"/>
    </source>
</evidence>
<dbReference type="OrthoDB" id="426882at2759"/>
<dbReference type="PANTHER" id="PTHR21266:SF29">
    <property type="entry name" value="PROTEIN TIC 55, CHLOROPLASTIC"/>
    <property type="match status" value="1"/>
</dbReference>
<dbReference type="InterPro" id="IPR036922">
    <property type="entry name" value="Rieske_2Fe-2S_sf"/>
</dbReference>
<dbReference type="GO" id="GO:0051537">
    <property type="term" value="F:2 iron, 2 sulfur cluster binding"/>
    <property type="evidence" value="ECO:0007669"/>
    <property type="project" value="UniProtKB-KW"/>
</dbReference>